<evidence type="ECO:0000313" key="3">
    <source>
        <dbReference type="Proteomes" id="UP000335538"/>
    </source>
</evidence>
<name>A0A5E5B183_9BURK</name>
<accession>A0A5E5B183</accession>
<dbReference type="Proteomes" id="UP000335538">
    <property type="component" value="Unassembled WGS sequence"/>
</dbReference>
<feature type="region of interest" description="Disordered" evidence="1">
    <location>
        <begin position="1"/>
        <end position="32"/>
    </location>
</feature>
<organism evidence="2 3">
    <name type="scientific">Pandoraea sputorum</name>
    <dbReference type="NCBI Taxonomy" id="93222"/>
    <lineage>
        <taxon>Bacteria</taxon>
        <taxon>Pseudomonadati</taxon>
        <taxon>Pseudomonadota</taxon>
        <taxon>Betaproteobacteria</taxon>
        <taxon>Burkholderiales</taxon>
        <taxon>Burkholderiaceae</taxon>
        <taxon>Pandoraea</taxon>
    </lineage>
</organism>
<feature type="compositionally biased region" description="Polar residues" evidence="1">
    <location>
        <begin position="1"/>
        <end position="13"/>
    </location>
</feature>
<sequence length="190" mass="20338">MPIPPSTSTTNAAFVSPPSDPATTPASSEMATSFGSAQHASVTDVNVRSLFTPPFEGCDPNLKMFISVRESSSIASAWEASLTGSDPSKRFESLGLHLAFTHKAISMARVYEGILVPHLAKLPGDILVKGLESIIELEPAGQQADPDSSGASIVDRRWTDIRGLFADSQRPAVKALLAKWNISWQYAPWG</sequence>
<proteinExistence type="predicted"/>
<evidence type="ECO:0000256" key="1">
    <source>
        <dbReference type="SAM" id="MobiDB-lite"/>
    </source>
</evidence>
<protein>
    <submittedName>
        <fullName evidence="2">Uncharacterized protein</fullName>
    </submittedName>
</protein>
<dbReference type="EMBL" id="CABPSR010000003">
    <property type="protein sequence ID" value="VVE78313.1"/>
    <property type="molecule type" value="Genomic_DNA"/>
</dbReference>
<dbReference type="AlphaFoldDB" id="A0A5E5B183"/>
<evidence type="ECO:0000313" key="2">
    <source>
        <dbReference type="EMBL" id="VVE78313.1"/>
    </source>
</evidence>
<reference evidence="2 3" key="1">
    <citation type="submission" date="2019-08" db="EMBL/GenBank/DDBJ databases">
        <authorList>
            <person name="Peeters C."/>
        </authorList>
    </citation>
    <scope>NUCLEOTIDE SEQUENCE [LARGE SCALE GENOMIC DNA]</scope>
    <source>
        <strain evidence="2 3">LMG 31121</strain>
    </source>
</reference>
<gene>
    <name evidence="2" type="ORF">PSP31121_01600</name>
</gene>